<sequence>MTTVQWHWRTFDTFSVPELYAVTALREAVFIVEQTCPYQDADGLDAQAEHLLGLGQDGQLVAYLRVLGPGLRFKQPSIGRVIVHESARRSGLGRQLMQQGLERCAQRWPGQAVALGAQAHLESFYGSLGFECCSAPYDEDGIPHIDMQRAAQSA</sequence>
<keyword evidence="2" id="KW-0808">Transferase</keyword>
<organism evidence="2 3">
    <name type="scientific">Abyssibacter profundi</name>
    <dbReference type="NCBI Taxonomy" id="2182787"/>
    <lineage>
        <taxon>Bacteria</taxon>
        <taxon>Pseudomonadati</taxon>
        <taxon>Pseudomonadota</taxon>
        <taxon>Gammaproteobacteria</taxon>
        <taxon>Chromatiales</taxon>
        <taxon>Oceanococcaceae</taxon>
        <taxon>Abyssibacter</taxon>
    </lineage>
</organism>
<dbReference type="SUPFAM" id="SSF55729">
    <property type="entry name" value="Acyl-CoA N-acyltransferases (Nat)"/>
    <property type="match status" value="1"/>
</dbReference>
<gene>
    <name evidence="2" type="ORF">DEH80_02390</name>
</gene>
<dbReference type="RefSeq" id="WP_109718870.1">
    <property type="nucleotide sequence ID" value="NZ_QEQK01000002.1"/>
</dbReference>
<reference evidence="2 3" key="1">
    <citation type="submission" date="2018-05" db="EMBL/GenBank/DDBJ databases">
        <title>Abyssibacter profundi OUC007T gen. nov., sp. nov, a marine bacterium isolated from seawater of the Mariana Trench.</title>
        <authorList>
            <person name="Zhou S."/>
        </authorList>
    </citation>
    <scope>NUCLEOTIDE SEQUENCE [LARGE SCALE GENOMIC DNA]</scope>
    <source>
        <strain evidence="2 3">OUC007</strain>
    </source>
</reference>
<name>A0A363UPG3_9GAMM</name>
<accession>A0A363UPG3</accession>
<dbReference type="InterPro" id="IPR016181">
    <property type="entry name" value="Acyl_CoA_acyltransferase"/>
</dbReference>
<dbReference type="GO" id="GO:0016747">
    <property type="term" value="F:acyltransferase activity, transferring groups other than amino-acyl groups"/>
    <property type="evidence" value="ECO:0007669"/>
    <property type="project" value="InterPro"/>
</dbReference>
<feature type="domain" description="N-acetyltransferase" evidence="1">
    <location>
        <begin position="9"/>
        <end position="152"/>
    </location>
</feature>
<dbReference type="PROSITE" id="PS51186">
    <property type="entry name" value="GNAT"/>
    <property type="match status" value="1"/>
</dbReference>
<evidence type="ECO:0000259" key="1">
    <source>
        <dbReference type="PROSITE" id="PS51186"/>
    </source>
</evidence>
<keyword evidence="3" id="KW-1185">Reference proteome</keyword>
<evidence type="ECO:0000313" key="2">
    <source>
        <dbReference type="EMBL" id="PWN57366.1"/>
    </source>
</evidence>
<dbReference type="Proteomes" id="UP000251800">
    <property type="component" value="Unassembled WGS sequence"/>
</dbReference>
<proteinExistence type="predicted"/>
<dbReference type="CDD" id="cd04301">
    <property type="entry name" value="NAT_SF"/>
    <property type="match status" value="1"/>
</dbReference>
<dbReference type="InterPro" id="IPR000182">
    <property type="entry name" value="GNAT_dom"/>
</dbReference>
<dbReference type="EMBL" id="QEQK01000002">
    <property type="protein sequence ID" value="PWN57366.1"/>
    <property type="molecule type" value="Genomic_DNA"/>
</dbReference>
<dbReference type="Pfam" id="PF13673">
    <property type="entry name" value="Acetyltransf_10"/>
    <property type="match status" value="1"/>
</dbReference>
<comment type="caution">
    <text evidence="2">The sequence shown here is derived from an EMBL/GenBank/DDBJ whole genome shotgun (WGS) entry which is preliminary data.</text>
</comment>
<dbReference type="Gene3D" id="3.40.630.30">
    <property type="match status" value="1"/>
</dbReference>
<protein>
    <submittedName>
        <fullName evidence="2">GNAT family N-acetyltransferase</fullName>
    </submittedName>
</protein>
<evidence type="ECO:0000313" key="3">
    <source>
        <dbReference type="Proteomes" id="UP000251800"/>
    </source>
</evidence>
<dbReference type="OrthoDB" id="9796171at2"/>
<dbReference type="AlphaFoldDB" id="A0A363UPG3"/>